<dbReference type="KEGG" id="dcr:108196722"/>
<dbReference type="EMBL" id="CP093349">
    <property type="protein sequence ID" value="WOH10028.1"/>
    <property type="molecule type" value="Genomic_DNA"/>
</dbReference>
<dbReference type="OrthoDB" id="1855062at2759"/>
<evidence type="ECO:0000256" key="2">
    <source>
        <dbReference type="ARBA" id="ARBA00004906"/>
    </source>
</evidence>
<comment type="pathway">
    <text evidence="2">Protein modification; protein ubiquitination.</text>
</comment>
<proteinExistence type="predicted"/>
<evidence type="ECO:0000313" key="5">
    <source>
        <dbReference type="Proteomes" id="UP000077755"/>
    </source>
</evidence>
<dbReference type="InterPro" id="IPR038920">
    <property type="entry name" value="At3g05675-like"/>
</dbReference>
<dbReference type="InterPro" id="IPR011333">
    <property type="entry name" value="SKP1/BTB/POZ_sf"/>
</dbReference>
<protein>
    <submittedName>
        <fullName evidence="4">Uncharacterized protein</fullName>
    </submittedName>
</protein>
<name>A0A164U929_DAUCS</name>
<dbReference type="InterPro" id="IPR000210">
    <property type="entry name" value="BTB/POZ_dom"/>
</dbReference>
<dbReference type="OMA" id="AVPWNGE"/>
<dbReference type="PANTHER" id="PTHR31060:SF5">
    <property type="entry name" value="PRLI-INTERACTING FACTOR G, PUTATIVE, EXPRESSED-RELATED"/>
    <property type="match status" value="1"/>
</dbReference>
<dbReference type="AlphaFoldDB" id="A0A164U929"/>
<reference evidence="4" key="2">
    <citation type="submission" date="2022-03" db="EMBL/GenBank/DDBJ databases">
        <title>Draft title - Genomic analysis of global carrot germplasm unveils the trajectory of domestication and the origin of high carotenoid orange carrot.</title>
        <authorList>
            <person name="Iorizzo M."/>
            <person name="Ellison S."/>
            <person name="Senalik D."/>
            <person name="Macko-Podgorni A."/>
            <person name="Grzebelus D."/>
            <person name="Bostan H."/>
            <person name="Rolling W."/>
            <person name="Curaba J."/>
            <person name="Simon P."/>
        </authorList>
    </citation>
    <scope>NUCLEOTIDE SEQUENCE</scope>
    <source>
        <tissue evidence="4">Leaf</tissue>
    </source>
</reference>
<evidence type="ECO:0000256" key="3">
    <source>
        <dbReference type="ARBA" id="ARBA00022786"/>
    </source>
</evidence>
<comment type="function">
    <text evidence="1">May act as a substrate-specific adapter of an E3 ubiquitin-protein ligase complex (CUL3-RBX1-BTB) which mediates the ubiquitination and subsequent proteasomal degradation of target proteins.</text>
</comment>
<dbReference type="Gene3D" id="3.30.710.10">
    <property type="entry name" value="Potassium Channel Kv1.1, Chain A"/>
    <property type="match status" value="1"/>
</dbReference>
<evidence type="ECO:0000256" key="1">
    <source>
        <dbReference type="ARBA" id="ARBA00002668"/>
    </source>
</evidence>
<organism evidence="4 5">
    <name type="scientific">Daucus carota subsp. sativus</name>
    <name type="common">Carrot</name>
    <dbReference type="NCBI Taxonomy" id="79200"/>
    <lineage>
        <taxon>Eukaryota</taxon>
        <taxon>Viridiplantae</taxon>
        <taxon>Streptophyta</taxon>
        <taxon>Embryophyta</taxon>
        <taxon>Tracheophyta</taxon>
        <taxon>Spermatophyta</taxon>
        <taxon>Magnoliopsida</taxon>
        <taxon>eudicotyledons</taxon>
        <taxon>Gunneridae</taxon>
        <taxon>Pentapetalae</taxon>
        <taxon>asterids</taxon>
        <taxon>campanulids</taxon>
        <taxon>Apiales</taxon>
        <taxon>Apiaceae</taxon>
        <taxon>Apioideae</taxon>
        <taxon>Scandiceae</taxon>
        <taxon>Daucinae</taxon>
        <taxon>Daucus</taxon>
        <taxon>Daucus sect. Daucus</taxon>
    </lineage>
</organism>
<dbReference type="GO" id="GO:0016567">
    <property type="term" value="P:protein ubiquitination"/>
    <property type="evidence" value="ECO:0007669"/>
    <property type="project" value="UniProtKB-UniPathway"/>
</dbReference>
<keyword evidence="5" id="KW-1185">Reference proteome</keyword>
<dbReference type="Gramene" id="KZM88587">
    <property type="protein sequence ID" value="KZM88587"/>
    <property type="gene ID" value="DCAR_025662"/>
</dbReference>
<keyword evidence="3" id="KW-0833">Ubl conjugation pathway</keyword>
<sequence length="527" mass="58821">MAETKLTKVEKGPTKVRNVPIAVTPEGFWCCPAPVMFPKALKTSGPLNKPKLAPPAPKNPVPKKQAQETEKKQVPLVSRSETGPDDQRKLGTDEPVFSATLIPESATKPKTENVPRKVSIEFGEPGTSDIKVVLLGNQGFTVKLSTHKSVLVESSGYFANRITEHQPLLPILEIDDCEDVEIYVETVGLMYCKEIKQRLIKQSVSRVLRILKVAEQMKFSFCIQSCLEYLEAVPWVGEEEEEKVLSSVLHLQGEGIGITPVLKRVSSGVSKPPKDTISNILELVLKSNEERGRREMKNIVLKLLKENNNLPTSSDSADICNEGIYNSCRSCLDSLMSVFRTAAGPDFSEKPMNIKEPVVKQLALEADNLSWLLEILIDRQAADEFAVIWANQLELASLHTGIPIVSRHHVSCISARLFVGIGKGELLPLKDTRHLLLQTWLQPLINDFSWLQHGCRSFDKKVVEEGIGRTILTLPLEDQQSILLAWLGSFLKTGDNCPNLQRAFEVWWRRSFIRPHVESANVIQSDS</sequence>
<dbReference type="PANTHER" id="PTHR31060">
    <property type="entry name" value="OSJNBA0011J08.25 PROTEIN-RELATED"/>
    <property type="match status" value="1"/>
</dbReference>
<dbReference type="SUPFAM" id="SSF54695">
    <property type="entry name" value="POZ domain"/>
    <property type="match status" value="1"/>
</dbReference>
<dbReference type="PROSITE" id="PS50097">
    <property type="entry name" value="BTB"/>
    <property type="match status" value="1"/>
</dbReference>
<evidence type="ECO:0000313" key="4">
    <source>
        <dbReference type="EMBL" id="WOH10028.1"/>
    </source>
</evidence>
<gene>
    <name evidence="4" type="ORF">DCAR_0729489</name>
</gene>
<dbReference type="InterPro" id="IPR058039">
    <property type="entry name" value="At3g05675-like_ankyrin"/>
</dbReference>
<reference evidence="4" key="1">
    <citation type="journal article" date="2016" name="Nat. Genet.">
        <title>A high-quality carrot genome assembly provides new insights into carotenoid accumulation and asterid genome evolution.</title>
        <authorList>
            <person name="Iorizzo M."/>
            <person name="Ellison S."/>
            <person name="Senalik D."/>
            <person name="Zeng P."/>
            <person name="Satapoomin P."/>
            <person name="Huang J."/>
            <person name="Bowman M."/>
            <person name="Iovene M."/>
            <person name="Sanseverino W."/>
            <person name="Cavagnaro P."/>
            <person name="Yildiz M."/>
            <person name="Macko-Podgorni A."/>
            <person name="Moranska E."/>
            <person name="Grzebelus E."/>
            <person name="Grzebelus D."/>
            <person name="Ashrafi H."/>
            <person name="Zheng Z."/>
            <person name="Cheng S."/>
            <person name="Spooner D."/>
            <person name="Van Deynze A."/>
            <person name="Simon P."/>
        </authorList>
    </citation>
    <scope>NUCLEOTIDE SEQUENCE</scope>
    <source>
        <tissue evidence="4">Leaf</tissue>
    </source>
</reference>
<dbReference type="Proteomes" id="UP000077755">
    <property type="component" value="Chromosome 7"/>
</dbReference>
<dbReference type="Pfam" id="PF25553">
    <property type="entry name" value="BTB-POZ_ANK-like"/>
    <property type="match status" value="1"/>
</dbReference>
<accession>A0A164U929</accession>